<name>A0A834U044_9FABA</name>
<protein>
    <submittedName>
        <fullName evidence="1">Uncharacterized protein</fullName>
    </submittedName>
</protein>
<gene>
    <name evidence="1" type="ORF">G2W53_013672</name>
</gene>
<keyword evidence="2" id="KW-1185">Reference proteome</keyword>
<dbReference type="EMBL" id="JAAIUW010000005">
    <property type="protein sequence ID" value="KAF7831339.1"/>
    <property type="molecule type" value="Genomic_DNA"/>
</dbReference>
<dbReference type="AlphaFoldDB" id="A0A834U044"/>
<comment type="caution">
    <text evidence="1">The sequence shown here is derived from an EMBL/GenBank/DDBJ whole genome shotgun (WGS) entry which is preliminary data.</text>
</comment>
<evidence type="ECO:0000313" key="1">
    <source>
        <dbReference type="EMBL" id="KAF7831339.1"/>
    </source>
</evidence>
<sequence length="54" mass="6028">MARCTGHDDANMKSHMRRDVYSTGHDGANIMILVGTKGCIKVKWLNFCFIAILS</sequence>
<organism evidence="1 2">
    <name type="scientific">Senna tora</name>
    <dbReference type="NCBI Taxonomy" id="362788"/>
    <lineage>
        <taxon>Eukaryota</taxon>
        <taxon>Viridiplantae</taxon>
        <taxon>Streptophyta</taxon>
        <taxon>Embryophyta</taxon>
        <taxon>Tracheophyta</taxon>
        <taxon>Spermatophyta</taxon>
        <taxon>Magnoliopsida</taxon>
        <taxon>eudicotyledons</taxon>
        <taxon>Gunneridae</taxon>
        <taxon>Pentapetalae</taxon>
        <taxon>rosids</taxon>
        <taxon>fabids</taxon>
        <taxon>Fabales</taxon>
        <taxon>Fabaceae</taxon>
        <taxon>Caesalpinioideae</taxon>
        <taxon>Cassia clade</taxon>
        <taxon>Senna</taxon>
    </lineage>
</organism>
<dbReference type="Proteomes" id="UP000634136">
    <property type="component" value="Unassembled WGS sequence"/>
</dbReference>
<reference evidence="1" key="1">
    <citation type="submission" date="2020-09" db="EMBL/GenBank/DDBJ databases">
        <title>Genome-Enabled Discovery of Anthraquinone Biosynthesis in Senna tora.</title>
        <authorList>
            <person name="Kang S.-H."/>
            <person name="Pandey R.P."/>
            <person name="Lee C.-M."/>
            <person name="Sim J.-S."/>
            <person name="Jeong J.-T."/>
            <person name="Choi B.-S."/>
            <person name="Jung M."/>
            <person name="Ginzburg D."/>
            <person name="Zhao K."/>
            <person name="Won S.Y."/>
            <person name="Oh T.-J."/>
            <person name="Yu Y."/>
            <person name="Kim N.-H."/>
            <person name="Lee O.R."/>
            <person name="Lee T.-H."/>
            <person name="Bashyal P."/>
            <person name="Kim T.-S."/>
            <person name="Lee W.-H."/>
            <person name="Kawkins C."/>
            <person name="Kim C.-K."/>
            <person name="Kim J.S."/>
            <person name="Ahn B.O."/>
            <person name="Rhee S.Y."/>
            <person name="Sohng J.K."/>
        </authorList>
    </citation>
    <scope>NUCLEOTIDE SEQUENCE</scope>
    <source>
        <tissue evidence="1">Leaf</tissue>
    </source>
</reference>
<evidence type="ECO:0000313" key="2">
    <source>
        <dbReference type="Proteomes" id="UP000634136"/>
    </source>
</evidence>
<proteinExistence type="predicted"/>
<accession>A0A834U044</accession>